<name>A0A3N0ITL0_9ACTN</name>
<dbReference type="GO" id="GO:0017148">
    <property type="term" value="P:negative regulation of translation"/>
    <property type="evidence" value="ECO:0007669"/>
    <property type="project" value="InterPro"/>
</dbReference>
<evidence type="ECO:0000313" key="2">
    <source>
        <dbReference type="EMBL" id="RNM40227.1"/>
    </source>
</evidence>
<reference evidence="1 3" key="1">
    <citation type="journal article" date="2018" name="Elife">
        <title>Discovery and characterization of a prevalent human gut bacterial enzyme sufficient for the inactivation of a family of plant toxins.</title>
        <authorList>
            <person name="Koppel N."/>
            <person name="Bisanz J.E."/>
            <person name="Pandelia M.E."/>
            <person name="Turnbaugh P.J."/>
            <person name="Balskus E.P."/>
        </authorList>
    </citation>
    <scope>NUCLEOTIDE SEQUENCE [LARGE SCALE GENOMIC DNA]</scope>
    <source>
        <strain evidence="1 3">DSM 16107</strain>
    </source>
</reference>
<dbReference type="Proteomes" id="UP000270112">
    <property type="component" value="Unassembled WGS sequence"/>
</dbReference>
<evidence type="ECO:0000313" key="4">
    <source>
        <dbReference type="Proteomes" id="UP000270112"/>
    </source>
</evidence>
<accession>A0A3N0ITL0</accession>
<reference evidence="2" key="3">
    <citation type="journal article" date="2019" name="Microbiol. Resour. Announc.">
        <title>Draft Genome Sequences of Type Strains of Gordonibacter faecihominis, Paraeggerthella hongkongensis, Parvibacter caecicola,Slackia equolifaciens, Slackia faecicanis, and Slackia isoflavoniconvertens.</title>
        <authorList>
            <person name="Danylec N."/>
            <person name="Stoll D.A."/>
            <person name="Dotsch A."/>
            <person name="Huch M."/>
        </authorList>
    </citation>
    <scope>NUCLEOTIDE SEQUENCE</scope>
    <source>
        <strain evidence="2">DSM 16107</strain>
    </source>
</reference>
<evidence type="ECO:0000313" key="1">
    <source>
        <dbReference type="EMBL" id="RDB66880.1"/>
    </source>
</evidence>
<comment type="caution">
    <text evidence="2">The sequence shown here is derived from an EMBL/GenBank/DDBJ whole genome shotgun (WGS) entry which is preliminary data.</text>
</comment>
<gene>
    <name evidence="1" type="ORF">C1876_13715</name>
    <name evidence="2" type="ORF">DMP09_15280</name>
</gene>
<dbReference type="GO" id="GO:0009372">
    <property type="term" value="P:quorum sensing"/>
    <property type="evidence" value="ECO:0007669"/>
    <property type="project" value="InterPro"/>
</dbReference>
<proteinExistence type="predicted"/>
<dbReference type="GO" id="GO:0044010">
    <property type="term" value="P:single-species biofilm formation"/>
    <property type="evidence" value="ECO:0007669"/>
    <property type="project" value="InterPro"/>
</dbReference>
<dbReference type="Proteomes" id="UP000253817">
    <property type="component" value="Unassembled WGS sequence"/>
</dbReference>
<sequence>MMMKKNAPTYDLAIAKLLVGQGRYFETKKSTSWLRSHGFDPGKAKDMLLSLEAGEFAESLPPLKPGGSWADVYCCSYEDAELSGDFYLKFVLEEESAVLVLLSCKEWGYGW</sequence>
<evidence type="ECO:0008006" key="5">
    <source>
        <dbReference type="Google" id="ProtNLM"/>
    </source>
</evidence>
<dbReference type="Gene3D" id="3.30.2310.40">
    <property type="match status" value="1"/>
</dbReference>
<dbReference type="InterPro" id="IPR031451">
    <property type="entry name" value="MqsR_toxin"/>
</dbReference>
<organism evidence="2 4">
    <name type="scientific">Eggerthella sinensis</name>
    <dbReference type="NCBI Taxonomy" id="242230"/>
    <lineage>
        <taxon>Bacteria</taxon>
        <taxon>Bacillati</taxon>
        <taxon>Actinomycetota</taxon>
        <taxon>Coriobacteriia</taxon>
        <taxon>Eggerthellales</taxon>
        <taxon>Eggerthellaceae</taxon>
        <taxon>Eggerthella</taxon>
    </lineage>
</organism>
<dbReference type="RefSeq" id="WP_114547288.1">
    <property type="nucleotide sequence ID" value="NZ_JAQEEH010000087.1"/>
</dbReference>
<dbReference type="AlphaFoldDB" id="A0A3N0ITL0"/>
<dbReference type="EMBL" id="PPTT01000027">
    <property type="protein sequence ID" value="RDB66880.1"/>
    <property type="molecule type" value="Genomic_DNA"/>
</dbReference>
<evidence type="ECO:0000313" key="3">
    <source>
        <dbReference type="Proteomes" id="UP000253817"/>
    </source>
</evidence>
<reference evidence="4" key="2">
    <citation type="submission" date="2018-05" db="EMBL/GenBank/DDBJ databases">
        <title>Genome Sequencing of selected type strains of the family Eggerthellaceae.</title>
        <authorList>
            <person name="Danylec N."/>
            <person name="Stoll D.A."/>
            <person name="Doetsch A."/>
            <person name="Huch M."/>
        </authorList>
    </citation>
    <scope>NUCLEOTIDE SEQUENCE [LARGE SCALE GENOMIC DNA]</scope>
    <source>
        <strain evidence="4">DSM 16107</strain>
    </source>
</reference>
<keyword evidence="3" id="KW-1185">Reference proteome</keyword>
<dbReference type="Pfam" id="PF15723">
    <property type="entry name" value="MqsR_toxin"/>
    <property type="match status" value="1"/>
</dbReference>
<dbReference type="InterPro" id="IPR038493">
    <property type="entry name" value="MqsR_sf"/>
</dbReference>
<dbReference type="EMBL" id="QICC01000096">
    <property type="protein sequence ID" value="RNM40227.1"/>
    <property type="molecule type" value="Genomic_DNA"/>
</dbReference>
<dbReference type="OrthoDB" id="3174787at2"/>
<protein>
    <recommendedName>
        <fullName evidence="5">DUF4258 domain-containing protein</fullName>
    </recommendedName>
</protein>